<comment type="caution">
    <text evidence="1">The sequence shown here is derived from an EMBL/GenBank/DDBJ whole genome shotgun (WGS) entry which is preliminary data.</text>
</comment>
<protein>
    <recommendedName>
        <fullName evidence="3">DUF5640 domain-containing protein</fullName>
    </recommendedName>
</protein>
<dbReference type="AlphaFoldDB" id="A0A0R1NDP3"/>
<name>A0A0R1NDP3_9LACO</name>
<evidence type="ECO:0000313" key="2">
    <source>
        <dbReference type="Proteomes" id="UP000051439"/>
    </source>
</evidence>
<gene>
    <name evidence="1" type="ORF">FC98_GL002585</name>
</gene>
<dbReference type="PATRIC" id="fig|1423766.4.peg.2701"/>
<accession>A0A0R1NDP3</accession>
<sequence>MGSYKKLLEGLFMREIRFAAVGLLAAGLGFGAIAQVPAKAASWHNGTPKVLRHTWRGYGKTQWYNWKFSATKIKAWNNDKSAGDYGSSEYWKNVKYKKTNGKTYKLTGFAGKTKDRFTVKVSGSTVQVWQEKRDTGLYKL</sequence>
<keyword evidence="2" id="KW-1185">Reference proteome</keyword>
<proteinExistence type="predicted"/>
<dbReference type="EMBL" id="AZEB01000073">
    <property type="protein sequence ID" value="KRL17689.1"/>
    <property type="molecule type" value="Genomic_DNA"/>
</dbReference>
<evidence type="ECO:0000313" key="1">
    <source>
        <dbReference type="EMBL" id="KRL17689.1"/>
    </source>
</evidence>
<organism evidence="1 2">
    <name type="scientific">Lentilactobacillus kisonensis DSM 19906 = JCM 15041</name>
    <dbReference type="NCBI Taxonomy" id="1423766"/>
    <lineage>
        <taxon>Bacteria</taxon>
        <taxon>Bacillati</taxon>
        <taxon>Bacillota</taxon>
        <taxon>Bacilli</taxon>
        <taxon>Lactobacillales</taxon>
        <taxon>Lactobacillaceae</taxon>
        <taxon>Lentilactobacillus</taxon>
    </lineage>
</organism>
<dbReference type="Proteomes" id="UP000051439">
    <property type="component" value="Unassembled WGS sequence"/>
</dbReference>
<reference evidence="1 2" key="1">
    <citation type="journal article" date="2015" name="Genome Announc.">
        <title>Expanding the biotechnology potential of lactobacilli through comparative genomics of 213 strains and associated genera.</title>
        <authorList>
            <person name="Sun Z."/>
            <person name="Harris H.M."/>
            <person name="McCann A."/>
            <person name="Guo C."/>
            <person name="Argimon S."/>
            <person name="Zhang W."/>
            <person name="Yang X."/>
            <person name="Jeffery I.B."/>
            <person name="Cooney J.C."/>
            <person name="Kagawa T.F."/>
            <person name="Liu W."/>
            <person name="Song Y."/>
            <person name="Salvetti E."/>
            <person name="Wrobel A."/>
            <person name="Rasinkangas P."/>
            <person name="Parkhill J."/>
            <person name="Rea M.C."/>
            <person name="O'Sullivan O."/>
            <person name="Ritari J."/>
            <person name="Douillard F.P."/>
            <person name="Paul Ross R."/>
            <person name="Yang R."/>
            <person name="Briner A.E."/>
            <person name="Felis G.E."/>
            <person name="de Vos W.M."/>
            <person name="Barrangou R."/>
            <person name="Klaenhammer T.R."/>
            <person name="Caufield P.W."/>
            <person name="Cui Y."/>
            <person name="Zhang H."/>
            <person name="O'Toole P.W."/>
        </authorList>
    </citation>
    <scope>NUCLEOTIDE SEQUENCE [LARGE SCALE GENOMIC DNA]</scope>
    <source>
        <strain evidence="1 2">DSM 19906</strain>
    </source>
</reference>
<evidence type="ECO:0008006" key="3">
    <source>
        <dbReference type="Google" id="ProtNLM"/>
    </source>
</evidence>